<dbReference type="RefSeq" id="WP_012933555.1">
    <property type="nucleotide sequence ID" value="NC_013739.1"/>
</dbReference>
<dbReference type="SUPFAM" id="SSF51679">
    <property type="entry name" value="Bacterial luciferase-like"/>
    <property type="match status" value="1"/>
</dbReference>
<dbReference type="STRING" id="469383.Cwoe_2078"/>
<reference evidence="5" key="2">
    <citation type="submission" date="2010-01" db="EMBL/GenBank/DDBJ databases">
        <title>The complete genome of Conexibacter woesei DSM 14684.</title>
        <authorList>
            <consortium name="US DOE Joint Genome Institute (JGI-PGF)"/>
            <person name="Lucas S."/>
            <person name="Copeland A."/>
            <person name="Lapidus A."/>
            <person name="Glavina del Rio T."/>
            <person name="Dalin E."/>
            <person name="Tice H."/>
            <person name="Bruce D."/>
            <person name="Goodwin L."/>
            <person name="Pitluck S."/>
            <person name="Kyrpides N."/>
            <person name="Mavromatis K."/>
            <person name="Ivanova N."/>
            <person name="Mikhailova N."/>
            <person name="Chertkov O."/>
            <person name="Brettin T."/>
            <person name="Detter J.C."/>
            <person name="Han C."/>
            <person name="Larimer F."/>
            <person name="Land M."/>
            <person name="Hauser L."/>
            <person name="Markowitz V."/>
            <person name="Cheng J.-F."/>
            <person name="Hugenholtz P."/>
            <person name="Woyke T."/>
            <person name="Wu D."/>
            <person name="Pukall R."/>
            <person name="Steenblock K."/>
            <person name="Schneider S."/>
            <person name="Klenk H.-P."/>
            <person name="Eisen J.A."/>
        </authorList>
    </citation>
    <scope>NUCLEOTIDE SEQUENCE [LARGE SCALE GENOMIC DNA]</scope>
    <source>
        <strain evidence="5">DSM 14684 / CIP 108061 / JCM 11494 / NBRC 100937 / ID131577</strain>
    </source>
</reference>
<dbReference type="eggNOG" id="COG2141">
    <property type="taxonomic scope" value="Bacteria"/>
</dbReference>
<evidence type="ECO:0000313" key="4">
    <source>
        <dbReference type="EMBL" id="ADB50504.1"/>
    </source>
</evidence>
<reference evidence="4 5" key="1">
    <citation type="journal article" date="2010" name="Stand. Genomic Sci.">
        <title>Complete genome sequence of Conexibacter woesei type strain (ID131577).</title>
        <authorList>
            <person name="Pukall R."/>
            <person name="Lapidus A."/>
            <person name="Glavina Del Rio T."/>
            <person name="Copeland A."/>
            <person name="Tice H."/>
            <person name="Cheng J.-F."/>
            <person name="Lucas S."/>
            <person name="Chen F."/>
            <person name="Nolan M."/>
            <person name="Bruce D."/>
            <person name="Goodwin L."/>
            <person name="Pitluck S."/>
            <person name="Mavromatis K."/>
            <person name="Ivanova N."/>
            <person name="Ovchinnikova G."/>
            <person name="Pati A."/>
            <person name="Chen A."/>
            <person name="Palaniappan K."/>
            <person name="Land M."/>
            <person name="Hauser L."/>
            <person name="Chang Y.-J."/>
            <person name="Jeffries C.D."/>
            <person name="Chain P."/>
            <person name="Meincke L."/>
            <person name="Sims D."/>
            <person name="Brettin T."/>
            <person name="Detter J.C."/>
            <person name="Rohde M."/>
            <person name="Goeker M."/>
            <person name="Bristow J."/>
            <person name="Eisen J.A."/>
            <person name="Markowitz V."/>
            <person name="Kyrpides N.C."/>
            <person name="Klenk H.-P."/>
            <person name="Hugenholtz P."/>
        </authorList>
    </citation>
    <scope>NUCLEOTIDE SEQUENCE [LARGE SCALE GENOMIC DNA]</scope>
    <source>
        <strain evidence="5">DSM 14684 / CIP 108061 / JCM 11494 / NBRC 100937 / ID131577</strain>
    </source>
</reference>
<dbReference type="eggNOG" id="COG1233">
    <property type="taxonomic scope" value="Bacteria"/>
</dbReference>
<dbReference type="PANTHER" id="PTHR43244">
    <property type="match status" value="1"/>
</dbReference>
<keyword evidence="1" id="KW-0560">Oxidoreductase</keyword>
<protein>
    <recommendedName>
        <fullName evidence="3">Luciferase-like domain-containing protein</fullName>
    </recommendedName>
</protein>
<dbReference type="GO" id="GO:0016705">
    <property type="term" value="F:oxidoreductase activity, acting on paired donors, with incorporation or reduction of molecular oxygen"/>
    <property type="evidence" value="ECO:0007669"/>
    <property type="project" value="InterPro"/>
</dbReference>
<dbReference type="OrthoDB" id="180193at2"/>
<feature type="domain" description="Luciferase-like" evidence="3">
    <location>
        <begin position="6"/>
        <end position="97"/>
    </location>
</feature>
<dbReference type="Gene3D" id="3.20.20.30">
    <property type="entry name" value="Luciferase-like domain"/>
    <property type="match status" value="1"/>
</dbReference>
<dbReference type="InterPro" id="IPR011251">
    <property type="entry name" value="Luciferase-like_dom"/>
</dbReference>
<dbReference type="InterPro" id="IPR036661">
    <property type="entry name" value="Luciferase-like_sf"/>
</dbReference>
<gene>
    <name evidence="4" type="ordered locus">Cwoe_2078</name>
</gene>
<dbReference type="KEGG" id="cwo:Cwoe_2078"/>
<evidence type="ECO:0000256" key="1">
    <source>
        <dbReference type="ARBA" id="ARBA00023002"/>
    </source>
</evidence>
<evidence type="ECO:0000256" key="2">
    <source>
        <dbReference type="SAM" id="MobiDB-lite"/>
    </source>
</evidence>
<feature type="region of interest" description="Disordered" evidence="2">
    <location>
        <begin position="102"/>
        <end position="147"/>
    </location>
</feature>
<dbReference type="EMBL" id="CP001854">
    <property type="protein sequence ID" value="ADB50504.1"/>
    <property type="molecule type" value="Genomic_DNA"/>
</dbReference>
<dbReference type="InterPro" id="IPR050564">
    <property type="entry name" value="F420-G6PD/mer"/>
</dbReference>
<dbReference type="HOGENOM" id="CLU_968774_0_0_11"/>
<proteinExistence type="predicted"/>
<feature type="region of interest" description="Disordered" evidence="2">
    <location>
        <begin position="262"/>
        <end position="287"/>
    </location>
</feature>
<feature type="compositionally biased region" description="Basic residues" evidence="2">
    <location>
        <begin position="262"/>
        <end position="274"/>
    </location>
</feature>
<evidence type="ECO:0000313" key="5">
    <source>
        <dbReference type="Proteomes" id="UP000008229"/>
    </source>
</evidence>
<sequence length="287" mass="31299">MRIGYVLASEEFGPSDLVAQAIRAEQAGFAGLWISDHYHPWIDAQGHSPFVWSMVGAIAQATDLPLGTGVTCPTMRIHPAIVAQAAATSALLLDGRFTPRADREVPPIPCQRQRARSGDPAGAAYDDARHNRRRGPQRARGGDPPRRARLDVTLFERAAEPGGAARSAEVTLPGFVHDRCAAFAPMAAASPALREPGTAFDHAVGIGPLRLNDHSEVVESLRLRVGARPFTVAWVTLRLTQRDRRQTRVEMDEHPTDLRFRRRGRQQTRPHSRPPRAGFGIVAASCG</sequence>
<dbReference type="Proteomes" id="UP000008229">
    <property type="component" value="Chromosome"/>
</dbReference>
<dbReference type="PANTHER" id="PTHR43244:SF1">
    <property type="entry name" value="5,10-METHYLENETETRAHYDROMETHANOPTERIN REDUCTASE"/>
    <property type="match status" value="1"/>
</dbReference>
<evidence type="ECO:0000259" key="3">
    <source>
        <dbReference type="Pfam" id="PF00296"/>
    </source>
</evidence>
<keyword evidence="5" id="KW-1185">Reference proteome</keyword>
<dbReference type="Pfam" id="PF00296">
    <property type="entry name" value="Bac_luciferase"/>
    <property type="match status" value="1"/>
</dbReference>
<dbReference type="Pfam" id="PF13450">
    <property type="entry name" value="NAD_binding_8"/>
    <property type="match status" value="1"/>
</dbReference>
<accession>D3F4D2</accession>
<name>D3F4D2_CONWI</name>
<organism evidence="4 5">
    <name type="scientific">Conexibacter woesei (strain DSM 14684 / CCUG 47730 / CIP 108061 / JCM 11494 / NBRC 100937 / ID131577)</name>
    <dbReference type="NCBI Taxonomy" id="469383"/>
    <lineage>
        <taxon>Bacteria</taxon>
        <taxon>Bacillati</taxon>
        <taxon>Actinomycetota</taxon>
        <taxon>Thermoleophilia</taxon>
        <taxon>Solirubrobacterales</taxon>
        <taxon>Conexibacteraceae</taxon>
        <taxon>Conexibacter</taxon>
    </lineage>
</organism>
<dbReference type="AlphaFoldDB" id="D3F4D2"/>